<dbReference type="Pfam" id="PF00175">
    <property type="entry name" value="NAD_binding_1"/>
    <property type="match status" value="1"/>
</dbReference>
<dbReference type="Pfam" id="PF00258">
    <property type="entry name" value="Flavodoxin_1"/>
    <property type="match status" value="1"/>
</dbReference>
<evidence type="ECO:0000313" key="7">
    <source>
        <dbReference type="EMBL" id="PTE15323.1"/>
    </source>
</evidence>
<evidence type="ECO:0000256" key="4">
    <source>
        <dbReference type="SAM" id="Phobius"/>
    </source>
</evidence>
<evidence type="ECO:0000256" key="1">
    <source>
        <dbReference type="ARBA" id="ARBA00022630"/>
    </source>
</evidence>
<organism evidence="7 8">
    <name type="scientific">Fuscovulum blasticum DSM 2131</name>
    <dbReference type="NCBI Taxonomy" id="1188250"/>
    <lineage>
        <taxon>Bacteria</taxon>
        <taxon>Pseudomonadati</taxon>
        <taxon>Pseudomonadota</taxon>
        <taxon>Alphaproteobacteria</taxon>
        <taxon>Rhodobacterales</taxon>
        <taxon>Paracoccaceae</taxon>
        <taxon>Pseudogemmobacter</taxon>
    </lineage>
</organism>
<dbReference type="PANTHER" id="PTHR19384">
    <property type="entry name" value="NITRIC OXIDE SYNTHASE-RELATED"/>
    <property type="match status" value="1"/>
</dbReference>
<dbReference type="GO" id="GO:0050660">
    <property type="term" value="F:flavin adenine dinucleotide binding"/>
    <property type="evidence" value="ECO:0007669"/>
    <property type="project" value="TreeGrafter"/>
</dbReference>
<dbReference type="InterPro" id="IPR017927">
    <property type="entry name" value="FAD-bd_FR_type"/>
</dbReference>
<dbReference type="Pfam" id="PF03929">
    <property type="entry name" value="PepSY_TM"/>
    <property type="match status" value="1"/>
</dbReference>
<feature type="transmembrane region" description="Helical" evidence="4">
    <location>
        <begin position="287"/>
        <end position="313"/>
    </location>
</feature>
<dbReference type="InterPro" id="IPR008254">
    <property type="entry name" value="Flavodoxin/NO_synth"/>
</dbReference>
<dbReference type="InterPro" id="IPR001709">
    <property type="entry name" value="Flavoprot_Pyr_Nucl_cyt_Rdtase"/>
</dbReference>
<keyword evidence="8" id="KW-1185">Reference proteome</keyword>
<keyword evidence="2" id="KW-0288">FMN</keyword>
<keyword evidence="4" id="KW-0472">Membrane</keyword>
<dbReference type="CDD" id="cd06201">
    <property type="entry name" value="SiR_like2"/>
    <property type="match status" value="1"/>
</dbReference>
<keyword evidence="4" id="KW-0812">Transmembrane</keyword>
<dbReference type="GO" id="GO:0016740">
    <property type="term" value="F:transferase activity"/>
    <property type="evidence" value="ECO:0007669"/>
    <property type="project" value="UniProtKB-KW"/>
</dbReference>
<dbReference type="InterPro" id="IPR039261">
    <property type="entry name" value="FNR_nucleotide-bd"/>
</dbReference>
<accession>A0A2T4JBT9</accession>
<dbReference type="Gene3D" id="2.40.30.10">
    <property type="entry name" value="Translation factors"/>
    <property type="match status" value="1"/>
</dbReference>
<name>A0A2T4JBT9_FUSBL</name>
<dbReference type="InterPro" id="IPR001433">
    <property type="entry name" value="OxRdtase_FAD/NAD-bd"/>
</dbReference>
<evidence type="ECO:0000259" key="5">
    <source>
        <dbReference type="PROSITE" id="PS50902"/>
    </source>
</evidence>
<dbReference type="Proteomes" id="UP000241362">
    <property type="component" value="Unassembled WGS sequence"/>
</dbReference>
<dbReference type="PRINTS" id="PR00371">
    <property type="entry name" value="FPNCR"/>
</dbReference>
<dbReference type="SUPFAM" id="SSF63380">
    <property type="entry name" value="Riboflavin synthase domain-like"/>
    <property type="match status" value="1"/>
</dbReference>
<sequence>MMRRLHRWPGLLAAAFLIMLAVSGAILSVFPAAERIASPAAVQGQTVAELAALVLDQHPGAEQIRRSPSGKITVWWFDGGTPGAAVIDPATGQDVASADKSVIRQWLTAFHRSLLLDDAGRMTMAAAAFAMLCLALSGSLLVARRVGGWRKWFSRLRGPLAGRLHTELARLAVVGLGISAITALWMAAATFDLLPVDEANPAFPATVSGQTGVMPSAIPALQETPVADLRELAFPAADDASDVYTLTTSQGTGYLDQGTGALLVWATPGPWARAYEWVYLLHTGEGAALWGLALGLMVLATPALAITGAILWAQGRRGRPRLRGMVAAARAETVILVGSEGGSTWGFAATLARALQAAGQAVHMAPLSSFSPADYIAARRILVLTATWGDGAAPSSAKGGLERLAAARPLADVPLAVLGFGDSSFPDFCGFAVAFEAAARDRGWNLLLPGERIDRQSPQEFARWGRALGQALGLPLELNHQPDTPPVTSLTLISRRNYGEAVQAPAAILRFAVPKAGLWRRLTGRGFGRFRAGDLLGILPQGAAVPRFYSLASCHRDGFVEIAVRKHPGGLCSGQLMALQPGQSVQAFLRPNPAFQPDRGTTPLILIGAGTGIGPLAGFIRAEGGRRPVHLWFGARHPDADLLFGEDLERWSDEGRLTGLRTAFSRSGPRQHVQDALRGDALALRALIARGARIMVCGGRDMARGVQGALNEILAPMDLTLVTLKSEGRYVEDTY</sequence>
<gene>
    <name evidence="7" type="ORF">C5F44_05840</name>
</gene>
<dbReference type="InterPro" id="IPR005625">
    <property type="entry name" value="PepSY-ass_TM"/>
</dbReference>
<keyword evidence="4" id="KW-1133">Transmembrane helix</keyword>
<keyword evidence="7" id="KW-0808">Transferase</keyword>
<dbReference type="EC" id="1.6.2.4" evidence="3"/>
<dbReference type="AlphaFoldDB" id="A0A2T4JBT9"/>
<feature type="domain" description="FAD-binding FR-type" evidence="6">
    <location>
        <begin position="485"/>
        <end position="598"/>
    </location>
</feature>
<dbReference type="GO" id="GO:0005829">
    <property type="term" value="C:cytosol"/>
    <property type="evidence" value="ECO:0007669"/>
    <property type="project" value="TreeGrafter"/>
</dbReference>
<dbReference type="EMBL" id="PZKE01000004">
    <property type="protein sequence ID" value="PTE15323.1"/>
    <property type="molecule type" value="Genomic_DNA"/>
</dbReference>
<dbReference type="SUPFAM" id="SSF52343">
    <property type="entry name" value="Ferredoxin reductase-like, C-terminal NADP-linked domain"/>
    <property type="match status" value="1"/>
</dbReference>
<comment type="caution">
    <text evidence="7">The sequence shown here is derived from an EMBL/GenBank/DDBJ whole genome shotgun (WGS) entry which is preliminary data.</text>
</comment>
<proteinExistence type="predicted"/>
<dbReference type="PROSITE" id="PS50902">
    <property type="entry name" value="FLAVODOXIN_LIKE"/>
    <property type="match status" value="1"/>
</dbReference>
<dbReference type="Gene3D" id="3.40.50.360">
    <property type="match status" value="1"/>
</dbReference>
<feature type="transmembrane region" description="Helical" evidence="4">
    <location>
        <begin position="124"/>
        <end position="147"/>
    </location>
</feature>
<dbReference type="SUPFAM" id="SSF52218">
    <property type="entry name" value="Flavoproteins"/>
    <property type="match status" value="1"/>
</dbReference>
<feature type="transmembrane region" description="Helical" evidence="4">
    <location>
        <begin position="168"/>
        <end position="188"/>
    </location>
</feature>
<dbReference type="Gene3D" id="3.40.50.80">
    <property type="entry name" value="Nucleotide-binding domain of ferredoxin-NADP reductase (FNR) module"/>
    <property type="match status" value="1"/>
</dbReference>
<keyword evidence="1" id="KW-0285">Flavoprotein</keyword>
<evidence type="ECO:0000259" key="6">
    <source>
        <dbReference type="PROSITE" id="PS51384"/>
    </source>
</evidence>
<dbReference type="RefSeq" id="WP_107672572.1">
    <property type="nucleotide sequence ID" value="NZ_PZKE01000004.1"/>
</dbReference>
<feature type="domain" description="Flavodoxin-like" evidence="5">
    <location>
        <begin position="333"/>
        <end position="469"/>
    </location>
</feature>
<reference evidence="7 8" key="1">
    <citation type="submission" date="2018-03" db="EMBL/GenBank/DDBJ databases">
        <title>Rhodobacter blasticus.</title>
        <authorList>
            <person name="Meyer T.E."/>
            <person name="Miller S."/>
            <person name="Lodha T."/>
            <person name="Gandham S."/>
            <person name="Chintalapati S."/>
            <person name="Chintalapati V.R."/>
        </authorList>
    </citation>
    <scope>NUCLEOTIDE SEQUENCE [LARGE SCALE GENOMIC DNA]</scope>
    <source>
        <strain evidence="7 8">DSM 2131</strain>
    </source>
</reference>
<dbReference type="GO" id="GO:0004783">
    <property type="term" value="F:sulfite reductase (NADPH) activity"/>
    <property type="evidence" value="ECO:0007669"/>
    <property type="project" value="TreeGrafter"/>
</dbReference>
<dbReference type="PANTHER" id="PTHR19384:SF17">
    <property type="entry name" value="NADPH--CYTOCHROME P450 REDUCTASE"/>
    <property type="match status" value="1"/>
</dbReference>
<evidence type="ECO:0000256" key="3">
    <source>
        <dbReference type="ARBA" id="ARBA00023797"/>
    </source>
</evidence>
<dbReference type="PROSITE" id="PS51384">
    <property type="entry name" value="FAD_FR"/>
    <property type="match status" value="1"/>
</dbReference>
<protein>
    <recommendedName>
        <fullName evidence="3">NADPH--hemoprotein reductase</fullName>
        <ecNumber evidence="3">1.6.2.4</ecNumber>
    </recommendedName>
</protein>
<evidence type="ECO:0000256" key="2">
    <source>
        <dbReference type="ARBA" id="ARBA00022643"/>
    </source>
</evidence>
<dbReference type="GO" id="GO:0010181">
    <property type="term" value="F:FMN binding"/>
    <property type="evidence" value="ECO:0007669"/>
    <property type="project" value="InterPro"/>
</dbReference>
<evidence type="ECO:0000313" key="8">
    <source>
        <dbReference type="Proteomes" id="UP000241362"/>
    </source>
</evidence>
<dbReference type="InterPro" id="IPR017938">
    <property type="entry name" value="Riboflavin_synthase-like_b-brl"/>
</dbReference>
<dbReference type="InterPro" id="IPR029039">
    <property type="entry name" value="Flavoprotein-like_sf"/>
</dbReference>